<dbReference type="EMBL" id="CBHH010000057">
    <property type="protein sequence ID" value="CDD58461.1"/>
    <property type="molecule type" value="Genomic_DNA"/>
</dbReference>
<proteinExistence type="predicted"/>
<sequence>MKPVYIIKEYMGKFINRSKEACRMAGAIILAVVMSFSLIACSSGKSSSNIIKGGDILPIASKAADSGETAANPDEISITGVLTYIDGTSQKMHYMDVQSGNEYEVSYSGGTDIKSRYDSVITTARLSLGTIYDVTCNRDGWAKSIHESDKAWKISQITGFSADERERTAVISSRTYKYARSAVVMSGSERIQLSEIMKQDAVTVCGIDSTVYSVSVDKGHGYLKLTGVDDFLGGYVDIGTQMVCVVEKDMLLTVPEGEYKVQIQNTNRSMSAGKTVRIEKDTDVTLDFSEYRTRAAQNGLVEFSVTPAGAVMYIDGTQVSYEQPVSLEYGRHTVALRSNNYMAYEEVFYVTQSYEKKIIDMTISKSSQPGKSTTKPSQTSAGNNNRSTAASTSGNAIVNGTVKDLTEGYYVSIKGPQGAAVYVNNYYVGIAPVTVDKKAGTMVMTFTMVGKQTKSYSVEIANSTGDVSYEFPALPDSQPVSSVAVD</sequence>
<dbReference type="AlphaFoldDB" id="R7B2S2"/>
<feature type="transmembrane region" description="Helical" evidence="2">
    <location>
        <begin position="21"/>
        <end position="40"/>
    </location>
</feature>
<evidence type="ECO:0000256" key="1">
    <source>
        <dbReference type="SAM" id="MobiDB-lite"/>
    </source>
</evidence>
<keyword evidence="2" id="KW-1133">Transmembrane helix</keyword>
<keyword evidence="2" id="KW-0472">Membrane</keyword>
<evidence type="ECO:0000313" key="4">
    <source>
        <dbReference type="Proteomes" id="UP000018141"/>
    </source>
</evidence>
<evidence type="ECO:0000256" key="2">
    <source>
        <dbReference type="SAM" id="Phobius"/>
    </source>
</evidence>
<comment type="caution">
    <text evidence="3">The sequence shown here is derived from an EMBL/GenBank/DDBJ whole genome shotgun (WGS) entry which is preliminary data.</text>
</comment>
<dbReference type="Proteomes" id="UP000018141">
    <property type="component" value="Unassembled WGS sequence"/>
</dbReference>
<accession>R7B2S2</accession>
<gene>
    <name evidence="3" type="ORF">BN656_02094</name>
</gene>
<name>R7B2S2_9FIRM</name>
<organism evidence="3 4">
    <name type="scientific">Bacteroides pectinophilus CAG:437</name>
    <dbReference type="NCBI Taxonomy" id="1263051"/>
    <lineage>
        <taxon>Bacteria</taxon>
        <taxon>Bacillati</taxon>
        <taxon>Bacillota</taxon>
        <taxon>Clostridia</taxon>
        <taxon>Eubacteriales</taxon>
    </lineage>
</organism>
<protein>
    <submittedName>
        <fullName evidence="3">Uncharacterized protein</fullName>
    </submittedName>
</protein>
<feature type="region of interest" description="Disordered" evidence="1">
    <location>
        <begin position="365"/>
        <end position="392"/>
    </location>
</feature>
<keyword evidence="2" id="KW-0812">Transmembrane</keyword>
<reference evidence="3" key="1">
    <citation type="submission" date="2012-11" db="EMBL/GenBank/DDBJ databases">
        <title>Dependencies among metagenomic species, viruses, plasmids and units of genetic variation.</title>
        <authorList>
            <person name="Nielsen H.B."/>
            <person name="Almeida M."/>
            <person name="Juncker A.S."/>
            <person name="Rasmussen S."/>
            <person name="Li J."/>
            <person name="Sunagawa S."/>
            <person name="Plichta D."/>
            <person name="Gautier L."/>
            <person name="Le Chatelier E."/>
            <person name="Peletier E."/>
            <person name="Bonde I."/>
            <person name="Nielsen T."/>
            <person name="Manichanh C."/>
            <person name="Arumugam M."/>
            <person name="Batto J."/>
            <person name="Santos M.B.Q.D."/>
            <person name="Blom N."/>
            <person name="Borruel N."/>
            <person name="Burgdorf K.S."/>
            <person name="Boumezbeur F."/>
            <person name="Casellas F."/>
            <person name="Dore J."/>
            <person name="Guarner F."/>
            <person name="Hansen T."/>
            <person name="Hildebrand F."/>
            <person name="Kaas R.S."/>
            <person name="Kennedy S."/>
            <person name="Kristiansen K."/>
            <person name="Kultima J.R."/>
            <person name="Leonard P."/>
            <person name="Levenez F."/>
            <person name="Lund O."/>
            <person name="Moumen B."/>
            <person name="Le Paslier D."/>
            <person name="Pons N."/>
            <person name="Pedersen O."/>
            <person name="Prifti E."/>
            <person name="Qin J."/>
            <person name="Raes J."/>
            <person name="Tap J."/>
            <person name="Tims S."/>
            <person name="Ussery D.W."/>
            <person name="Yamada T."/>
            <person name="MetaHit consortium"/>
            <person name="Renault P."/>
            <person name="Sicheritz-Ponten T."/>
            <person name="Bork P."/>
            <person name="Wang J."/>
            <person name="Brunak S."/>
            <person name="Ehrlich S.D."/>
        </authorList>
    </citation>
    <scope>NUCLEOTIDE SEQUENCE [LARGE SCALE GENOMIC DNA]</scope>
</reference>
<evidence type="ECO:0000313" key="3">
    <source>
        <dbReference type="EMBL" id="CDD58461.1"/>
    </source>
</evidence>